<gene>
    <name evidence="1" type="ORF">ERS007720_03846</name>
</gene>
<dbReference type="AlphaFoldDB" id="A0A655JK19"/>
<dbReference type="EMBL" id="CSAJ01000687">
    <property type="protein sequence ID" value="COX06803.1"/>
    <property type="molecule type" value="Genomic_DNA"/>
</dbReference>
<evidence type="ECO:0000313" key="2">
    <source>
        <dbReference type="Proteomes" id="UP000044938"/>
    </source>
</evidence>
<evidence type="ECO:0000313" key="1">
    <source>
        <dbReference type="EMBL" id="COX06803.1"/>
    </source>
</evidence>
<organism evidence="1 2">
    <name type="scientific">Mycobacterium tuberculosis</name>
    <dbReference type="NCBI Taxonomy" id="1773"/>
    <lineage>
        <taxon>Bacteria</taxon>
        <taxon>Bacillati</taxon>
        <taxon>Actinomycetota</taxon>
        <taxon>Actinomycetes</taxon>
        <taxon>Mycobacteriales</taxon>
        <taxon>Mycobacteriaceae</taxon>
        <taxon>Mycobacterium</taxon>
        <taxon>Mycobacterium tuberculosis complex</taxon>
    </lineage>
</organism>
<proteinExistence type="predicted"/>
<accession>A0A655JK19</accession>
<protein>
    <submittedName>
        <fullName evidence="1">Uncharacterized protein</fullName>
    </submittedName>
</protein>
<reference evidence="1 2" key="1">
    <citation type="submission" date="2015-03" db="EMBL/GenBank/DDBJ databases">
        <authorList>
            <consortium name="Pathogen Informatics"/>
        </authorList>
    </citation>
    <scope>NUCLEOTIDE SEQUENCE [LARGE SCALE GENOMIC DNA]</scope>
    <source>
        <strain evidence="1 2">M09401471</strain>
    </source>
</reference>
<sequence>MTAWARPCSTPPSITADALPPKPCSAITGRNAWVWPGGRAMAQLVIFPARAADTNEPVDIVGAA</sequence>
<dbReference type="Proteomes" id="UP000044938">
    <property type="component" value="Unassembled WGS sequence"/>
</dbReference>
<name>A0A655JK19_MYCTX</name>